<dbReference type="Proteomes" id="UP000241769">
    <property type="component" value="Unassembled WGS sequence"/>
</dbReference>
<keyword evidence="1" id="KW-0547">Nucleotide-binding</keyword>
<keyword evidence="6" id="KW-1185">Reference proteome</keyword>
<dbReference type="PANTHER" id="PTHR14074:SF16">
    <property type="entry name" value="ANTIVIRAL INNATE IMMUNE RESPONSE RECEPTOR RIG-I"/>
    <property type="match status" value="1"/>
</dbReference>
<comment type="caution">
    <text evidence="5">The sequence shown here is derived from an EMBL/GenBank/DDBJ whole genome shotgun (WGS) entry which is preliminary data.</text>
</comment>
<dbReference type="InterPro" id="IPR027417">
    <property type="entry name" value="P-loop_NTPase"/>
</dbReference>
<dbReference type="InterPro" id="IPR051363">
    <property type="entry name" value="RLR_Helicase"/>
</dbReference>
<evidence type="ECO:0000313" key="5">
    <source>
        <dbReference type="EMBL" id="PRP74174.1"/>
    </source>
</evidence>
<dbReference type="InterPro" id="IPR014001">
    <property type="entry name" value="Helicase_ATP-bd"/>
</dbReference>
<dbReference type="Pfam" id="PF00270">
    <property type="entry name" value="DEAD"/>
    <property type="match status" value="1"/>
</dbReference>
<dbReference type="InParanoid" id="A0A2P6MR44"/>
<dbReference type="AlphaFoldDB" id="A0A2P6MR44"/>
<keyword evidence="2" id="KW-0067">ATP-binding</keyword>
<dbReference type="GO" id="GO:0005524">
    <property type="term" value="F:ATP binding"/>
    <property type="evidence" value="ECO:0007669"/>
    <property type="project" value="UniProtKB-KW"/>
</dbReference>
<dbReference type="OrthoDB" id="416741at2759"/>
<dbReference type="STRING" id="1890364.A0A2P6MR44"/>
<dbReference type="EMBL" id="MDYQ01000494">
    <property type="protein sequence ID" value="PRP74174.1"/>
    <property type="molecule type" value="Genomic_DNA"/>
</dbReference>
<evidence type="ECO:0000313" key="6">
    <source>
        <dbReference type="Proteomes" id="UP000241769"/>
    </source>
</evidence>
<dbReference type="GO" id="GO:0003676">
    <property type="term" value="F:nucleic acid binding"/>
    <property type="evidence" value="ECO:0007669"/>
    <property type="project" value="InterPro"/>
</dbReference>
<gene>
    <name evidence="5" type="ORF">PROFUN_16403</name>
</gene>
<protein>
    <submittedName>
        <fullName evidence="5">Uncharacterized protein</fullName>
    </submittedName>
</protein>
<reference evidence="5 6" key="1">
    <citation type="journal article" date="2018" name="Genome Biol. Evol.">
        <title>Multiple Roots of Fruiting Body Formation in Amoebozoa.</title>
        <authorList>
            <person name="Hillmann F."/>
            <person name="Forbes G."/>
            <person name="Novohradska S."/>
            <person name="Ferling I."/>
            <person name="Riege K."/>
            <person name="Groth M."/>
            <person name="Westermann M."/>
            <person name="Marz M."/>
            <person name="Spaller T."/>
            <person name="Winckler T."/>
            <person name="Schaap P."/>
            <person name="Glockner G."/>
        </authorList>
    </citation>
    <scope>NUCLEOTIDE SEQUENCE [LARGE SCALE GENOMIC DNA]</scope>
    <source>
        <strain evidence="5 6">Jena</strain>
    </source>
</reference>
<evidence type="ECO:0000259" key="4">
    <source>
        <dbReference type="PROSITE" id="PS51194"/>
    </source>
</evidence>
<organism evidence="5 6">
    <name type="scientific">Planoprotostelium fungivorum</name>
    <dbReference type="NCBI Taxonomy" id="1890364"/>
    <lineage>
        <taxon>Eukaryota</taxon>
        <taxon>Amoebozoa</taxon>
        <taxon>Evosea</taxon>
        <taxon>Variosea</taxon>
        <taxon>Cavosteliida</taxon>
        <taxon>Cavosteliaceae</taxon>
        <taxon>Planoprotostelium</taxon>
    </lineage>
</organism>
<sequence>MSQKVQTPLEQWAQFLTETSWQEMNLICRNCHLVLAKPGELYWLICRDGWSLILRNQSRDALPVTLQPGPQLNDEHKKCAMFCPRSHKVGVYTKIDGVGYWGFGGDKAIFDGVDPTLKKWKLIKPLVKTEITALSVEDLLEKTEEPKPSSTLPPPPRRNIVVKQFTPTMLIEMTTPPPRPYQVESFLHAISRNTILVLPTGTGKTLVAAMFLKAHRDERSASDGSRKRFGVMLVNQVPLANQQASAIEDATGGTCIVATGENYEDWHPIYLKGYDYIVFTAQSLVNLLKKKEICMDDISCIVFDEVHCAKKGNHQYNQIMDGWMKTQQSMRPPLLSLSASIVSGKNRNQMEKEMRELRNMMHSTIFSLRVNLFDKGPQIHREIVSDSREETLFLSLLNEGAKTDVHQRKRGKEISYALRISTQKAKALVQESQDDELDPLVKEKLLSIELPEMSSRMKSLIELLEKHKDDQKMIFVKQRSGVRMMILQLETIERNRLGLVVGHGQYDGMAWQDQQQVYEDFRRGFIKTLVTTTISEEGLDITTCNVIISFEEIDHLRGFIQRRGRARAEGSHFYVLGTNNKLEYYQQQERVMNQILSTQKTNEFEEIVKAYADIYNQLPPSRTTRDASYRCGEWTEGAFDDVPICMGTSPVTLNQLSSSLSQLWTIFSHVVTDYIIRPQPQFTWRRGSFVRRHPALPSFMFNDSLGPYIGEVHLKEILNHQILSIGAGFTIPLEGIERWLLVDLENKRLFVPLKRAPHVTQWFSWESDYVLCADGIDLTCPWWHTLEAYGFRILYTLSVEISIDTKDQVTDHESEEDYLWSCIVT</sequence>
<dbReference type="SMART" id="SM00490">
    <property type="entry name" value="HELICc"/>
    <property type="match status" value="1"/>
</dbReference>
<dbReference type="FunCoup" id="A0A2P6MR44">
    <property type="interactions" value="63"/>
</dbReference>
<name>A0A2P6MR44_9EUKA</name>
<feature type="domain" description="Helicase ATP-binding" evidence="3">
    <location>
        <begin position="185"/>
        <end position="359"/>
    </location>
</feature>
<dbReference type="PANTHER" id="PTHR14074">
    <property type="entry name" value="HELICASE WITH DEATH DOMAIN-RELATED"/>
    <property type="match status" value="1"/>
</dbReference>
<feature type="domain" description="Helicase C-terminal" evidence="4">
    <location>
        <begin position="456"/>
        <end position="615"/>
    </location>
</feature>
<evidence type="ECO:0000256" key="2">
    <source>
        <dbReference type="ARBA" id="ARBA00022840"/>
    </source>
</evidence>
<proteinExistence type="predicted"/>
<dbReference type="PROSITE" id="PS51194">
    <property type="entry name" value="HELICASE_CTER"/>
    <property type="match status" value="1"/>
</dbReference>
<dbReference type="SUPFAM" id="SSF52540">
    <property type="entry name" value="P-loop containing nucleoside triphosphate hydrolases"/>
    <property type="match status" value="1"/>
</dbReference>
<evidence type="ECO:0000259" key="3">
    <source>
        <dbReference type="PROSITE" id="PS51192"/>
    </source>
</evidence>
<dbReference type="GO" id="GO:0005737">
    <property type="term" value="C:cytoplasm"/>
    <property type="evidence" value="ECO:0007669"/>
    <property type="project" value="TreeGrafter"/>
</dbReference>
<dbReference type="InterPro" id="IPR011545">
    <property type="entry name" value="DEAD/DEAH_box_helicase_dom"/>
</dbReference>
<feature type="non-terminal residue" evidence="5">
    <location>
        <position position="825"/>
    </location>
</feature>
<dbReference type="Gene3D" id="3.40.50.300">
    <property type="entry name" value="P-loop containing nucleotide triphosphate hydrolases"/>
    <property type="match status" value="3"/>
</dbReference>
<dbReference type="SMART" id="SM00487">
    <property type="entry name" value="DEXDc"/>
    <property type="match status" value="1"/>
</dbReference>
<accession>A0A2P6MR44</accession>
<dbReference type="Pfam" id="PF00271">
    <property type="entry name" value="Helicase_C"/>
    <property type="match status" value="1"/>
</dbReference>
<dbReference type="PROSITE" id="PS51192">
    <property type="entry name" value="HELICASE_ATP_BIND_1"/>
    <property type="match status" value="1"/>
</dbReference>
<evidence type="ECO:0000256" key="1">
    <source>
        <dbReference type="ARBA" id="ARBA00022741"/>
    </source>
</evidence>
<dbReference type="InterPro" id="IPR001650">
    <property type="entry name" value="Helicase_C-like"/>
</dbReference>